<organism evidence="2 3">
    <name type="scientific">Flavihumibacter stibioxidans</name>
    <dbReference type="NCBI Taxonomy" id="1834163"/>
    <lineage>
        <taxon>Bacteria</taxon>
        <taxon>Pseudomonadati</taxon>
        <taxon>Bacteroidota</taxon>
        <taxon>Chitinophagia</taxon>
        <taxon>Chitinophagales</taxon>
        <taxon>Chitinophagaceae</taxon>
        <taxon>Flavihumibacter</taxon>
    </lineage>
</organism>
<proteinExistence type="predicted"/>
<dbReference type="Proteomes" id="UP000765802">
    <property type="component" value="Unassembled WGS sequence"/>
</dbReference>
<keyword evidence="1" id="KW-0732">Signal</keyword>
<evidence type="ECO:0000313" key="3">
    <source>
        <dbReference type="Proteomes" id="UP000765802"/>
    </source>
</evidence>
<reference evidence="2 3" key="1">
    <citation type="submission" date="2016-07" db="EMBL/GenBank/DDBJ databases">
        <title>Genome analysis of Flavihumibacter stibioxidans YS-17.</title>
        <authorList>
            <person name="Shi K."/>
            <person name="Han Y."/>
            <person name="Wang G."/>
        </authorList>
    </citation>
    <scope>NUCLEOTIDE SEQUENCE [LARGE SCALE GENOMIC DNA]</scope>
    <source>
        <strain evidence="2 3">YS-17</strain>
    </source>
</reference>
<dbReference type="InterPro" id="IPR029046">
    <property type="entry name" value="LolA/LolB/LppX"/>
</dbReference>
<protein>
    <submittedName>
        <fullName evidence="2">Cell envelope biogenesis protein LolA</fullName>
    </submittedName>
</protein>
<dbReference type="RefSeq" id="WP_187257198.1">
    <property type="nucleotide sequence ID" value="NZ_JBHULF010000007.1"/>
</dbReference>
<keyword evidence="3" id="KW-1185">Reference proteome</keyword>
<dbReference type="EMBL" id="MBUA01000023">
    <property type="protein sequence ID" value="MBC6491879.1"/>
    <property type="molecule type" value="Genomic_DNA"/>
</dbReference>
<evidence type="ECO:0000256" key="1">
    <source>
        <dbReference type="ARBA" id="ARBA00022729"/>
    </source>
</evidence>
<name>A0ABR7MAM3_9BACT</name>
<comment type="caution">
    <text evidence="2">The sequence shown here is derived from an EMBL/GenBank/DDBJ whole genome shotgun (WGS) entry which is preliminary data.</text>
</comment>
<dbReference type="Gene3D" id="2.50.20.10">
    <property type="entry name" value="Lipoprotein localisation LolA/LolB/LppX"/>
    <property type="match status" value="1"/>
</dbReference>
<dbReference type="Pfam" id="PF03548">
    <property type="entry name" value="LolA"/>
    <property type="match status" value="1"/>
</dbReference>
<evidence type="ECO:0000313" key="2">
    <source>
        <dbReference type="EMBL" id="MBC6491879.1"/>
    </source>
</evidence>
<dbReference type="SUPFAM" id="SSF89392">
    <property type="entry name" value="Prokaryotic lipoproteins and lipoprotein localization factors"/>
    <property type="match status" value="1"/>
</dbReference>
<dbReference type="CDD" id="cd16325">
    <property type="entry name" value="LolA"/>
    <property type="match status" value="1"/>
</dbReference>
<dbReference type="PANTHER" id="PTHR35869">
    <property type="entry name" value="OUTER-MEMBRANE LIPOPROTEIN CARRIER PROTEIN"/>
    <property type="match status" value="1"/>
</dbReference>
<sequence>MRNILLILCVMVGLMAQAQYKGYKPVADINSFKAAFTAASQKIQSIKSDFVQEKNLSLLSEKIVSRGKFWFRKENLVRMEYQHPFRYLMIINGNNVYVKDGQKENKVSTKSNKLFQKVNRLTVDCVQGTIFSNPDFKVKAFENGQQYLVEMIPVAKGLTEFFSKILVTVDRKDYSVANINMIEQGGDNTLISFQQKEINVSIADAVFAHQ</sequence>
<dbReference type="InterPro" id="IPR004564">
    <property type="entry name" value="OM_lipoprot_carrier_LolA-like"/>
</dbReference>
<accession>A0ABR7MAM3</accession>
<gene>
    <name evidence="2" type="ORF">BC349_12525</name>
</gene>
<dbReference type="PANTHER" id="PTHR35869:SF1">
    <property type="entry name" value="OUTER-MEMBRANE LIPOPROTEIN CARRIER PROTEIN"/>
    <property type="match status" value="1"/>
</dbReference>